<dbReference type="RefSeq" id="WP_202750358.1">
    <property type="nucleotide sequence ID" value="NZ_JAESWC010000014.1"/>
</dbReference>
<dbReference type="InterPro" id="IPR025659">
    <property type="entry name" value="Tubby-like_C"/>
</dbReference>
<evidence type="ECO:0000256" key="1">
    <source>
        <dbReference type="ARBA" id="ARBA00005437"/>
    </source>
</evidence>
<evidence type="ECO:0000313" key="2">
    <source>
        <dbReference type="EMBL" id="MBL4937622.1"/>
    </source>
</evidence>
<dbReference type="Pfam" id="PF04525">
    <property type="entry name" value="LOR"/>
    <property type="match status" value="1"/>
</dbReference>
<dbReference type="EMBL" id="JAESWC010000014">
    <property type="protein sequence ID" value="MBL4937622.1"/>
    <property type="molecule type" value="Genomic_DNA"/>
</dbReference>
<gene>
    <name evidence="2" type="ORF">JK636_18055</name>
</gene>
<organism evidence="2 3">
    <name type="scientific">Clostridium rhizosphaerae</name>
    <dbReference type="NCBI Taxonomy" id="2803861"/>
    <lineage>
        <taxon>Bacteria</taxon>
        <taxon>Bacillati</taxon>
        <taxon>Bacillota</taxon>
        <taxon>Clostridia</taxon>
        <taxon>Eubacteriales</taxon>
        <taxon>Clostridiaceae</taxon>
        <taxon>Clostridium</taxon>
    </lineage>
</organism>
<dbReference type="InterPro" id="IPR038595">
    <property type="entry name" value="LOR_sf"/>
</dbReference>
<name>A0ABS1TE29_9CLOT</name>
<comment type="caution">
    <text evidence="2">The sequence shown here is derived from an EMBL/GenBank/DDBJ whole genome shotgun (WGS) entry which is preliminary data.</text>
</comment>
<dbReference type="Gene3D" id="2.40.160.200">
    <property type="entry name" value="LURP1-related"/>
    <property type="match status" value="1"/>
</dbReference>
<dbReference type="SUPFAM" id="SSF54518">
    <property type="entry name" value="Tubby C-terminal domain-like"/>
    <property type="match status" value="1"/>
</dbReference>
<protein>
    <submittedName>
        <fullName evidence="2">LURP-one-related family protein</fullName>
    </submittedName>
</protein>
<sequence>MRYKVRQRIFSLGDSFTIRDEYDNDRYEVQGKVFSLGNKLRIYDLAGKELVYIEQELFHFFPTYNIDLEGGHAASVKKELSFFRPSFIIDSSMGNYTVDGDIFSHEFQILKNGRPVASVSKAWFSFSDSYGVDIDDTENQAFMLALVIVIDQVLYDKKD</sequence>
<dbReference type="InterPro" id="IPR007612">
    <property type="entry name" value="LOR"/>
</dbReference>
<reference evidence="2 3" key="1">
    <citation type="submission" date="2021-01" db="EMBL/GenBank/DDBJ databases">
        <title>Genome public.</title>
        <authorList>
            <person name="Liu C."/>
            <person name="Sun Q."/>
        </authorList>
    </citation>
    <scope>NUCLEOTIDE SEQUENCE [LARGE SCALE GENOMIC DNA]</scope>
    <source>
        <strain evidence="2 3">YIM B02515</strain>
    </source>
</reference>
<accession>A0ABS1TE29</accession>
<dbReference type="Proteomes" id="UP000632377">
    <property type="component" value="Unassembled WGS sequence"/>
</dbReference>
<evidence type="ECO:0000313" key="3">
    <source>
        <dbReference type="Proteomes" id="UP000632377"/>
    </source>
</evidence>
<comment type="similarity">
    <text evidence="1">Belongs to the LOR family.</text>
</comment>
<proteinExistence type="inferred from homology"/>
<keyword evidence="3" id="KW-1185">Reference proteome</keyword>